<comment type="caution">
    <text evidence="1">The sequence shown here is derived from an EMBL/GenBank/DDBJ whole genome shotgun (WGS) entry which is preliminary data.</text>
</comment>
<reference evidence="1 2" key="1">
    <citation type="submission" date="2018-10" db="EMBL/GenBank/DDBJ databases">
        <title>Genomic Encyclopedia of Archaeal and Bacterial Type Strains, Phase II (KMG-II): from individual species to whole genera.</title>
        <authorList>
            <person name="Goeker M."/>
        </authorList>
    </citation>
    <scope>NUCLEOTIDE SEQUENCE [LARGE SCALE GENOMIC DNA]</scope>
    <source>
        <strain evidence="1 2">DSM 16510</strain>
    </source>
</reference>
<sequence>MENTVTFLLNPLKNNRVWAVMTYDGELMYDIMSVKRAEFCIAENEQYWLNPFGGSFQWETKVSKPYEAEFVLFKREAQQYMCVFDLDIADLQYVDYAPTSGELVFDEAELSRKLGHAQLEEFKRFMGELWEYVKESS</sequence>
<accession>A0A497XR27</accession>
<keyword evidence="2" id="KW-1185">Reference proteome</keyword>
<name>A0A497XR27_9AQUI</name>
<organism evidence="1 2">
    <name type="scientific">Hydrogenivirga caldilitoris</name>
    <dbReference type="NCBI Taxonomy" id="246264"/>
    <lineage>
        <taxon>Bacteria</taxon>
        <taxon>Pseudomonadati</taxon>
        <taxon>Aquificota</taxon>
        <taxon>Aquificia</taxon>
        <taxon>Aquificales</taxon>
        <taxon>Aquificaceae</taxon>
        <taxon>Hydrogenivirga</taxon>
    </lineage>
</organism>
<gene>
    <name evidence="1" type="ORF">BCF55_1737</name>
</gene>
<dbReference type="Proteomes" id="UP000267841">
    <property type="component" value="Unassembled WGS sequence"/>
</dbReference>
<evidence type="ECO:0000313" key="2">
    <source>
        <dbReference type="Proteomes" id="UP000267841"/>
    </source>
</evidence>
<protein>
    <submittedName>
        <fullName evidence="1">Uncharacterized protein</fullName>
    </submittedName>
</protein>
<dbReference type="OrthoDB" id="13857at2"/>
<dbReference type="RefSeq" id="WP_121012819.1">
    <property type="nucleotide sequence ID" value="NZ_RCCJ01000001.1"/>
</dbReference>
<proteinExistence type="predicted"/>
<dbReference type="AlphaFoldDB" id="A0A497XR27"/>
<dbReference type="EMBL" id="RCCJ01000001">
    <property type="protein sequence ID" value="RLJ71435.1"/>
    <property type="molecule type" value="Genomic_DNA"/>
</dbReference>
<evidence type="ECO:0000313" key="1">
    <source>
        <dbReference type="EMBL" id="RLJ71435.1"/>
    </source>
</evidence>